<gene>
    <name evidence="3" type="ORF">BOX15_Mlig010714g5</name>
</gene>
<dbReference type="Pfam" id="PF22873">
    <property type="entry name" value="OAF_C"/>
    <property type="match status" value="1"/>
</dbReference>
<evidence type="ECO:0000256" key="1">
    <source>
        <dbReference type="SAM" id="SignalP"/>
    </source>
</evidence>
<protein>
    <recommendedName>
        <fullName evidence="2">Out at first C-terminal domain-containing protein</fullName>
    </recommendedName>
</protein>
<feature type="non-terminal residue" evidence="3">
    <location>
        <position position="1"/>
    </location>
</feature>
<keyword evidence="1" id="KW-0732">Signal</keyword>
<reference evidence="3 4" key="1">
    <citation type="submission" date="2017-06" db="EMBL/GenBank/DDBJ databases">
        <title>A platform for efficient transgenesis in Macrostomum lignano, a flatworm model organism for stem cell research.</title>
        <authorList>
            <person name="Berezikov E."/>
        </authorList>
    </citation>
    <scope>NUCLEOTIDE SEQUENCE [LARGE SCALE GENOMIC DNA]</scope>
    <source>
        <strain evidence="3">DV1</strain>
        <tissue evidence="3">Whole organism</tissue>
    </source>
</reference>
<feature type="chain" id="PRO_5012221752" description="Out at first C-terminal domain-containing protein" evidence="1">
    <location>
        <begin position="25"/>
        <end position="304"/>
    </location>
</feature>
<dbReference type="EMBL" id="NIVC01000553">
    <property type="protein sequence ID" value="PAA81028.1"/>
    <property type="molecule type" value="Genomic_DNA"/>
</dbReference>
<dbReference type="InterPro" id="IPR053897">
    <property type="entry name" value="Oaf_C"/>
</dbReference>
<dbReference type="AlphaFoldDB" id="A0A267G4T6"/>
<accession>A0A267G4T6</accession>
<evidence type="ECO:0000259" key="2">
    <source>
        <dbReference type="Pfam" id="PF22873"/>
    </source>
</evidence>
<keyword evidence="4" id="KW-1185">Reference proteome</keyword>
<evidence type="ECO:0000313" key="4">
    <source>
        <dbReference type="Proteomes" id="UP000215902"/>
    </source>
</evidence>
<evidence type="ECO:0000313" key="3">
    <source>
        <dbReference type="EMBL" id="PAA81028.1"/>
    </source>
</evidence>
<name>A0A267G4T6_9PLAT</name>
<feature type="domain" description="Out at first C-terminal" evidence="2">
    <location>
        <begin position="237"/>
        <end position="301"/>
    </location>
</feature>
<proteinExistence type="predicted"/>
<feature type="signal peptide" evidence="1">
    <location>
        <begin position="1"/>
        <end position="24"/>
    </location>
</feature>
<comment type="caution">
    <text evidence="3">The sequence shown here is derived from an EMBL/GenBank/DDBJ whole genome shotgun (WGS) entry which is preliminary data.</text>
</comment>
<sequence>LLSKHWLLVLISVAAYNLLLTTDASRNLIRIVSHNNVGEFITYRFTKLADKGAKILVVTTEPRPGQTDVSAAFDPVTSLASFRLIVPPQLGTGTDKRQAHVPLGFCFLTSVPPQDHVPMRELRHRLASMMLSQKQSLLSFVANEDRGKLAHWASQSVAMATLVKVSPTLAKHCIRAIGRMGTAHFAPEDLTLSAQLRPHNPAMRTMLNQLKRAGINQQFPSITCRQAWSLDSNLASSSSSSGCVCQLAACLLWYPCGLLSCAAAQPAVDGSAPTCRNEFGLRSCRICHQFHFRADNVSACPLYA</sequence>
<dbReference type="Proteomes" id="UP000215902">
    <property type="component" value="Unassembled WGS sequence"/>
</dbReference>
<organism evidence="3 4">
    <name type="scientific">Macrostomum lignano</name>
    <dbReference type="NCBI Taxonomy" id="282301"/>
    <lineage>
        <taxon>Eukaryota</taxon>
        <taxon>Metazoa</taxon>
        <taxon>Spiralia</taxon>
        <taxon>Lophotrochozoa</taxon>
        <taxon>Platyhelminthes</taxon>
        <taxon>Rhabditophora</taxon>
        <taxon>Macrostomorpha</taxon>
        <taxon>Macrostomida</taxon>
        <taxon>Macrostomidae</taxon>
        <taxon>Macrostomum</taxon>
    </lineage>
</organism>